<dbReference type="Proteomes" id="UP000596661">
    <property type="component" value="Chromosome 8"/>
</dbReference>
<protein>
    <submittedName>
        <fullName evidence="2">Uncharacterized protein</fullName>
    </submittedName>
</protein>
<evidence type="ECO:0000313" key="3">
    <source>
        <dbReference type="Proteomes" id="UP000596661"/>
    </source>
</evidence>
<proteinExistence type="predicted"/>
<accession>A0A803Q829</accession>
<reference evidence="2" key="2">
    <citation type="submission" date="2021-03" db="UniProtKB">
        <authorList>
            <consortium name="EnsemblPlants"/>
        </authorList>
    </citation>
    <scope>IDENTIFICATION</scope>
</reference>
<organism evidence="2 3">
    <name type="scientific">Cannabis sativa</name>
    <name type="common">Hemp</name>
    <name type="synonym">Marijuana</name>
    <dbReference type="NCBI Taxonomy" id="3483"/>
    <lineage>
        <taxon>Eukaryota</taxon>
        <taxon>Viridiplantae</taxon>
        <taxon>Streptophyta</taxon>
        <taxon>Embryophyta</taxon>
        <taxon>Tracheophyta</taxon>
        <taxon>Spermatophyta</taxon>
        <taxon>Magnoliopsida</taxon>
        <taxon>eudicotyledons</taxon>
        <taxon>Gunneridae</taxon>
        <taxon>Pentapetalae</taxon>
        <taxon>rosids</taxon>
        <taxon>fabids</taxon>
        <taxon>Rosales</taxon>
        <taxon>Cannabaceae</taxon>
        <taxon>Cannabis</taxon>
    </lineage>
</organism>
<reference evidence="2" key="1">
    <citation type="submission" date="2018-11" db="EMBL/GenBank/DDBJ databases">
        <authorList>
            <person name="Grassa J C."/>
        </authorList>
    </citation>
    <scope>NUCLEOTIDE SEQUENCE [LARGE SCALE GENOMIC DNA]</scope>
</reference>
<dbReference type="Gramene" id="evm.model.08.1246">
    <property type="protein sequence ID" value="cds.evm.model.08.1246"/>
    <property type="gene ID" value="evm.TU.08.1246"/>
</dbReference>
<evidence type="ECO:0000256" key="1">
    <source>
        <dbReference type="SAM" id="MobiDB-lite"/>
    </source>
</evidence>
<evidence type="ECO:0000313" key="2">
    <source>
        <dbReference type="EnsemblPlants" id="cds.evm.model.08.1246"/>
    </source>
</evidence>
<name>A0A803Q829_CANSA</name>
<dbReference type="EMBL" id="UZAU01000706">
    <property type="status" value="NOT_ANNOTATED_CDS"/>
    <property type="molecule type" value="Genomic_DNA"/>
</dbReference>
<feature type="region of interest" description="Disordered" evidence="1">
    <location>
        <begin position="50"/>
        <end position="80"/>
    </location>
</feature>
<dbReference type="AlphaFoldDB" id="A0A803Q829"/>
<sequence length="80" mass="9332">MPRNETLHTREGIVVKKGNIAGEDIQEGTWVPPTVRLKATRRLPQPERLKVPQAISKSHSVRRRFQNRAKRYESDDENEK</sequence>
<feature type="compositionally biased region" description="Basic residues" evidence="1">
    <location>
        <begin position="59"/>
        <end position="69"/>
    </location>
</feature>
<dbReference type="EnsemblPlants" id="evm.model.08.1246">
    <property type="protein sequence ID" value="cds.evm.model.08.1246"/>
    <property type="gene ID" value="evm.TU.08.1246"/>
</dbReference>
<keyword evidence="3" id="KW-1185">Reference proteome</keyword>